<dbReference type="EMBL" id="LT629772">
    <property type="protein sequence ID" value="SDT37559.1"/>
    <property type="molecule type" value="Genomic_DNA"/>
</dbReference>
<dbReference type="RefSeq" id="WP_157683751.1">
    <property type="nucleotide sequence ID" value="NZ_LT629772.1"/>
</dbReference>
<gene>
    <name evidence="3" type="ORF">SAMN04489812_5474</name>
</gene>
<accession>A0A1H1ZVE0</accession>
<keyword evidence="2" id="KW-1133">Transmembrane helix</keyword>
<feature type="transmembrane region" description="Helical" evidence="2">
    <location>
        <begin position="121"/>
        <end position="140"/>
    </location>
</feature>
<feature type="transmembrane region" description="Helical" evidence="2">
    <location>
        <begin position="84"/>
        <end position="106"/>
    </location>
</feature>
<feature type="transmembrane region" description="Helical" evidence="2">
    <location>
        <begin position="24"/>
        <end position="46"/>
    </location>
</feature>
<keyword evidence="4" id="KW-1185">Reference proteome</keyword>
<proteinExistence type="predicted"/>
<organism evidence="3 4">
    <name type="scientific">Microlunatus soli</name>
    <dbReference type="NCBI Taxonomy" id="630515"/>
    <lineage>
        <taxon>Bacteria</taxon>
        <taxon>Bacillati</taxon>
        <taxon>Actinomycetota</taxon>
        <taxon>Actinomycetes</taxon>
        <taxon>Propionibacteriales</taxon>
        <taxon>Propionibacteriaceae</taxon>
        <taxon>Microlunatus</taxon>
    </lineage>
</organism>
<feature type="compositionally biased region" description="Acidic residues" evidence="1">
    <location>
        <begin position="159"/>
        <end position="175"/>
    </location>
</feature>
<evidence type="ECO:0000256" key="2">
    <source>
        <dbReference type="SAM" id="Phobius"/>
    </source>
</evidence>
<dbReference type="OrthoDB" id="3730904at2"/>
<feature type="region of interest" description="Disordered" evidence="1">
    <location>
        <begin position="152"/>
        <end position="193"/>
    </location>
</feature>
<keyword evidence="2" id="KW-0812">Transmembrane</keyword>
<reference evidence="3 4" key="1">
    <citation type="submission" date="2016-10" db="EMBL/GenBank/DDBJ databases">
        <authorList>
            <person name="de Groot N.N."/>
        </authorList>
    </citation>
    <scope>NUCLEOTIDE SEQUENCE [LARGE SCALE GENOMIC DNA]</scope>
    <source>
        <strain evidence="3 4">DSM 21800</strain>
    </source>
</reference>
<keyword evidence="2" id="KW-0472">Membrane</keyword>
<protein>
    <recommendedName>
        <fullName evidence="5">ATP synthase protein I</fullName>
    </recommendedName>
</protein>
<sequence>MTTESPSHRSASGPSIHVVRARKLLLGGLAGGVAAAIVCLIIFAVLDGSRGLASAGLGAGMVLFFYAIGQLVMVRFADAGARTLMLVSMASYVGRVIILGLILLIFSQQTGAWEWLHTKTLFIGAIAVVAGWILVEIIVFSRLRIGIYDEPYQGPSEHPDDDDEDEGDADVDENDGTASDAARTNTEHPGGAR</sequence>
<evidence type="ECO:0000313" key="4">
    <source>
        <dbReference type="Proteomes" id="UP000199103"/>
    </source>
</evidence>
<feature type="transmembrane region" description="Helical" evidence="2">
    <location>
        <begin position="52"/>
        <end position="72"/>
    </location>
</feature>
<dbReference type="STRING" id="630515.SAMN04489812_5474"/>
<evidence type="ECO:0008006" key="5">
    <source>
        <dbReference type="Google" id="ProtNLM"/>
    </source>
</evidence>
<dbReference type="AlphaFoldDB" id="A0A1H1ZVE0"/>
<name>A0A1H1ZVE0_9ACTN</name>
<evidence type="ECO:0000256" key="1">
    <source>
        <dbReference type="SAM" id="MobiDB-lite"/>
    </source>
</evidence>
<dbReference type="Proteomes" id="UP000199103">
    <property type="component" value="Chromosome I"/>
</dbReference>
<evidence type="ECO:0000313" key="3">
    <source>
        <dbReference type="EMBL" id="SDT37559.1"/>
    </source>
</evidence>